<reference evidence="2 3" key="1">
    <citation type="submission" date="2021-04" db="EMBL/GenBank/DDBJ databases">
        <title>Draft genome sequence of Paenibacillus cisolokensis, LC2-13A.</title>
        <authorList>
            <person name="Uke A."/>
            <person name="Chhe C."/>
            <person name="Baramee S."/>
            <person name="Kosugi A."/>
        </authorList>
    </citation>
    <scope>NUCLEOTIDE SEQUENCE [LARGE SCALE GENOMIC DNA]</scope>
    <source>
        <strain evidence="2 3">LC2-13A</strain>
    </source>
</reference>
<comment type="caution">
    <text evidence="2">The sequence shown here is derived from an EMBL/GenBank/DDBJ whole genome shotgun (WGS) entry which is preliminary data.</text>
</comment>
<dbReference type="EMBL" id="BOVJ01000079">
    <property type="protein sequence ID" value="GIQ64068.1"/>
    <property type="molecule type" value="Genomic_DNA"/>
</dbReference>
<protein>
    <submittedName>
        <fullName evidence="2">Uncharacterized protein</fullName>
    </submittedName>
</protein>
<sequence length="56" mass="6341">MRQSKKETRIRKAAGQLLHADRREAFALADTEDDMEAAAEWASPGPAHRREQPDHS</sequence>
<organism evidence="2 3">
    <name type="scientific">Paenibacillus cisolokensis</name>
    <dbReference type="NCBI Taxonomy" id="1658519"/>
    <lineage>
        <taxon>Bacteria</taxon>
        <taxon>Bacillati</taxon>
        <taxon>Bacillota</taxon>
        <taxon>Bacilli</taxon>
        <taxon>Bacillales</taxon>
        <taxon>Paenibacillaceae</taxon>
        <taxon>Paenibacillus</taxon>
    </lineage>
</organism>
<name>A0ABQ4N802_9BACL</name>
<proteinExistence type="predicted"/>
<gene>
    <name evidence="2" type="ORF">PACILC2_26360</name>
</gene>
<evidence type="ECO:0000313" key="2">
    <source>
        <dbReference type="EMBL" id="GIQ64068.1"/>
    </source>
</evidence>
<evidence type="ECO:0000313" key="3">
    <source>
        <dbReference type="Proteomes" id="UP000680304"/>
    </source>
</evidence>
<dbReference type="Proteomes" id="UP000680304">
    <property type="component" value="Unassembled WGS sequence"/>
</dbReference>
<feature type="region of interest" description="Disordered" evidence="1">
    <location>
        <begin position="34"/>
        <end position="56"/>
    </location>
</feature>
<accession>A0ABQ4N802</accession>
<dbReference type="RefSeq" id="WP_213528973.1">
    <property type="nucleotide sequence ID" value="NZ_BOVJ01000079.1"/>
</dbReference>
<evidence type="ECO:0000256" key="1">
    <source>
        <dbReference type="SAM" id="MobiDB-lite"/>
    </source>
</evidence>
<keyword evidence="3" id="KW-1185">Reference proteome</keyword>